<keyword evidence="2" id="KW-1185">Reference proteome</keyword>
<dbReference type="PROSITE" id="PS51257">
    <property type="entry name" value="PROKAR_LIPOPROTEIN"/>
    <property type="match status" value="1"/>
</dbReference>
<dbReference type="OrthoDB" id="7324894at2"/>
<sequence length="433" mass="48494">MKMHRYASLSVMVPLVVLLAVAACNRVIDPYQIFSAHREAVYSDKPALHPNIRLHKAYQVRLQAPDALILGSSKAIQGIPADHDYFAGKRVYNLAAPLASMKELTLLLRHAQAVHPITDVVLALDFLSFNTLARSDGPASGFMPERLLGNEDSQNIHWQDYQSALISADALSASLAVGRTRTAIRHALESGAATSYTEDAEGVLGPIPAIGTHQILTGLGARNDAEIRSRLSDGGHRSNTLKIEEFFTSAVYLPAPLRQFQFATAGEDSLYWYEQFVRELHEHDIRASLVISPSHARLNELIDVAGLWPQWEYWKRSLLAINLKLADEYGQTPYTLFDFSLPGSITTEPFPEAGDSDYRMRYYFESIHFNQHTGALMLDRLMSRTTTESESFGTPLTAQNLEASLREIREKQADFRDLHPDYRIELEAIVAER</sequence>
<name>A0A2Z2P0A1_9GAMM</name>
<evidence type="ECO:0000313" key="2">
    <source>
        <dbReference type="Proteomes" id="UP000250079"/>
    </source>
</evidence>
<reference evidence="1 2" key="1">
    <citation type="submission" date="2016-12" db="EMBL/GenBank/DDBJ databases">
        <authorList>
            <person name="Song W.-J."/>
            <person name="Kurnit D.M."/>
        </authorList>
    </citation>
    <scope>NUCLEOTIDE SEQUENCE [LARGE SCALE GENOMIC DNA]</scope>
    <source>
        <strain evidence="1 2">IMCC3135</strain>
    </source>
</reference>
<proteinExistence type="predicted"/>
<accession>A0A2Z2P0A1</accession>
<protein>
    <submittedName>
        <fullName evidence="1">Uncharacterized protein</fullName>
    </submittedName>
</protein>
<gene>
    <name evidence="1" type="ORF">IMCC3135_27215</name>
</gene>
<evidence type="ECO:0000313" key="1">
    <source>
        <dbReference type="EMBL" id="ASJ75498.1"/>
    </source>
</evidence>
<dbReference type="KEGG" id="gai:IMCC3135_27215"/>
<dbReference type="EMBL" id="CP018632">
    <property type="protein sequence ID" value="ASJ75498.1"/>
    <property type="molecule type" value="Genomic_DNA"/>
</dbReference>
<dbReference type="Proteomes" id="UP000250079">
    <property type="component" value="Chromosome"/>
</dbReference>
<dbReference type="RefSeq" id="WP_088920410.1">
    <property type="nucleotide sequence ID" value="NZ_CP018632.1"/>
</dbReference>
<organism evidence="1 2">
    <name type="scientific">Granulosicoccus antarcticus IMCC3135</name>
    <dbReference type="NCBI Taxonomy" id="1192854"/>
    <lineage>
        <taxon>Bacteria</taxon>
        <taxon>Pseudomonadati</taxon>
        <taxon>Pseudomonadota</taxon>
        <taxon>Gammaproteobacteria</taxon>
        <taxon>Chromatiales</taxon>
        <taxon>Granulosicoccaceae</taxon>
        <taxon>Granulosicoccus</taxon>
    </lineage>
</organism>
<dbReference type="AlphaFoldDB" id="A0A2Z2P0A1"/>